<comment type="similarity">
    <text evidence="2">Belongs to the TfdA dioxygenase family.</text>
</comment>
<evidence type="ECO:0000256" key="6">
    <source>
        <dbReference type="ARBA" id="ARBA00023004"/>
    </source>
</evidence>
<comment type="cofactor">
    <cofactor evidence="1">
        <name>Fe(2+)</name>
        <dbReference type="ChEBI" id="CHEBI:29033"/>
    </cofactor>
</comment>
<dbReference type="EMBL" id="NAJM01000011">
    <property type="protein sequence ID" value="RVX72580.1"/>
    <property type="molecule type" value="Genomic_DNA"/>
</dbReference>
<dbReference type="OrthoDB" id="10257314at2759"/>
<dbReference type="PANTHER" id="PTHR30468:SF10">
    <property type="entry name" value="TAUD_TFDA-LIKE DOMAIN-CONTAINING PROTEIN"/>
    <property type="match status" value="1"/>
</dbReference>
<evidence type="ECO:0000313" key="9">
    <source>
        <dbReference type="Proteomes" id="UP000288859"/>
    </source>
</evidence>
<evidence type="ECO:0000256" key="1">
    <source>
        <dbReference type="ARBA" id="ARBA00001954"/>
    </source>
</evidence>
<keyword evidence="5" id="KW-0560">Oxidoreductase</keyword>
<dbReference type="InterPro" id="IPR003819">
    <property type="entry name" value="TauD/TfdA-like"/>
</dbReference>
<keyword evidence="4" id="KW-0223">Dioxygenase</keyword>
<evidence type="ECO:0000256" key="4">
    <source>
        <dbReference type="ARBA" id="ARBA00022964"/>
    </source>
</evidence>
<organism evidence="8 9">
    <name type="scientific">Exophiala mesophila</name>
    <name type="common">Black yeast-like fungus</name>
    <dbReference type="NCBI Taxonomy" id="212818"/>
    <lineage>
        <taxon>Eukaryota</taxon>
        <taxon>Fungi</taxon>
        <taxon>Dikarya</taxon>
        <taxon>Ascomycota</taxon>
        <taxon>Pezizomycotina</taxon>
        <taxon>Eurotiomycetes</taxon>
        <taxon>Chaetothyriomycetidae</taxon>
        <taxon>Chaetothyriales</taxon>
        <taxon>Herpotrichiellaceae</taxon>
        <taxon>Exophiala</taxon>
    </lineage>
</organism>
<dbReference type="GO" id="GO:0046872">
    <property type="term" value="F:metal ion binding"/>
    <property type="evidence" value="ECO:0007669"/>
    <property type="project" value="UniProtKB-KW"/>
</dbReference>
<evidence type="ECO:0000259" key="7">
    <source>
        <dbReference type="Pfam" id="PF02668"/>
    </source>
</evidence>
<dbReference type="AlphaFoldDB" id="A0A438N9X4"/>
<name>A0A438N9X4_EXOME</name>
<protein>
    <recommendedName>
        <fullName evidence="7">TauD/TfdA-like domain-containing protein</fullName>
    </recommendedName>
</protein>
<dbReference type="Gene3D" id="3.60.130.10">
    <property type="entry name" value="Clavaminate synthase-like"/>
    <property type="match status" value="1"/>
</dbReference>
<evidence type="ECO:0000256" key="5">
    <source>
        <dbReference type="ARBA" id="ARBA00023002"/>
    </source>
</evidence>
<sequence length="372" mass="41557">MAPPAADVDIASYNPNVVPVSKKLANSNNLTGPLKYSGSLDQYKSFDVTNVIGREFPELQLSDILNDDNKIRDLAITVSQRGVVFFRNQSINIEDQKLLGQKLGELTGKPESSKLHRHALSNSKRGIAVDENGKLDDEVSVISSEQNRKFYKDRFSPETKRLASEGWHADITFERIPSDYAILKIINLPEDAGGDTLWASGYEAYDRLSPTFQAIADNLTATHYQPNFVKVAKEFGEELIEQDRGAPENTGLDFAASHPVVRTNPVTGWKSLFGAGHQVEAGRIDNVTPRESELLKAYFLQLITENHDLQVRFRWGKNDLAIWDNRSVFHTATNDYFGKRQGNRVVSLGEKPYYDANSVSRRQALKAEAGAN</sequence>
<evidence type="ECO:0000256" key="2">
    <source>
        <dbReference type="ARBA" id="ARBA00005896"/>
    </source>
</evidence>
<keyword evidence="3" id="KW-0479">Metal-binding</keyword>
<dbReference type="InterPro" id="IPR051323">
    <property type="entry name" value="AtsK-like"/>
</dbReference>
<dbReference type="PANTHER" id="PTHR30468">
    <property type="entry name" value="ALPHA-KETOGLUTARATE-DEPENDENT SULFONATE DIOXYGENASE"/>
    <property type="match status" value="1"/>
</dbReference>
<dbReference type="SUPFAM" id="SSF51197">
    <property type="entry name" value="Clavaminate synthase-like"/>
    <property type="match status" value="1"/>
</dbReference>
<accession>A0A438N9X4</accession>
<keyword evidence="6" id="KW-0408">Iron</keyword>
<dbReference type="InterPro" id="IPR042098">
    <property type="entry name" value="TauD-like_sf"/>
</dbReference>
<feature type="domain" description="TauD/TfdA-like" evidence="7">
    <location>
        <begin position="47"/>
        <end position="340"/>
    </location>
</feature>
<dbReference type="GO" id="GO:0016706">
    <property type="term" value="F:2-oxoglutarate-dependent dioxygenase activity"/>
    <property type="evidence" value="ECO:0007669"/>
    <property type="project" value="TreeGrafter"/>
</dbReference>
<evidence type="ECO:0000313" key="8">
    <source>
        <dbReference type="EMBL" id="RVX72580.1"/>
    </source>
</evidence>
<dbReference type="FunFam" id="3.60.130.10:FF:000005">
    <property type="entry name" value="TfdA family taurine dioxygenase"/>
    <property type="match status" value="1"/>
</dbReference>
<proteinExistence type="inferred from homology"/>
<evidence type="ECO:0000256" key="3">
    <source>
        <dbReference type="ARBA" id="ARBA00022723"/>
    </source>
</evidence>
<dbReference type="Proteomes" id="UP000288859">
    <property type="component" value="Unassembled WGS sequence"/>
</dbReference>
<dbReference type="GO" id="GO:0005737">
    <property type="term" value="C:cytoplasm"/>
    <property type="evidence" value="ECO:0007669"/>
    <property type="project" value="TreeGrafter"/>
</dbReference>
<reference evidence="8 9" key="1">
    <citation type="submission" date="2017-03" db="EMBL/GenBank/DDBJ databases">
        <title>Genomes of endolithic fungi from Antarctica.</title>
        <authorList>
            <person name="Coleine C."/>
            <person name="Masonjones S."/>
            <person name="Stajich J.E."/>
        </authorList>
    </citation>
    <scope>NUCLEOTIDE SEQUENCE [LARGE SCALE GENOMIC DNA]</scope>
    <source>
        <strain evidence="8 9">CCFEE 6314</strain>
    </source>
</reference>
<comment type="caution">
    <text evidence="8">The sequence shown here is derived from an EMBL/GenBank/DDBJ whole genome shotgun (WGS) entry which is preliminary data.</text>
</comment>
<dbReference type="VEuPathDB" id="FungiDB:PV10_03017"/>
<gene>
    <name evidence="8" type="ORF">B0A52_03976</name>
</gene>
<dbReference type="Pfam" id="PF02668">
    <property type="entry name" value="TauD"/>
    <property type="match status" value="1"/>
</dbReference>